<dbReference type="PROSITE" id="PS52050">
    <property type="entry name" value="WYL"/>
    <property type="match status" value="1"/>
</dbReference>
<evidence type="ECO:0000313" key="4">
    <source>
        <dbReference type="EMBL" id="GAA3713271.1"/>
    </source>
</evidence>
<reference evidence="5" key="1">
    <citation type="journal article" date="2019" name="Int. J. Syst. Evol. Microbiol.">
        <title>The Global Catalogue of Microorganisms (GCM) 10K type strain sequencing project: providing services to taxonomists for standard genome sequencing and annotation.</title>
        <authorList>
            <consortium name="The Broad Institute Genomics Platform"/>
            <consortium name="The Broad Institute Genome Sequencing Center for Infectious Disease"/>
            <person name="Wu L."/>
            <person name="Ma J."/>
        </authorList>
    </citation>
    <scope>NUCLEOTIDE SEQUENCE [LARGE SCALE GENOMIC DNA]</scope>
    <source>
        <strain evidence="5">JCM 16548</strain>
    </source>
</reference>
<feature type="region of interest" description="Disordered" evidence="1">
    <location>
        <begin position="364"/>
        <end position="383"/>
    </location>
</feature>
<evidence type="ECO:0000313" key="5">
    <source>
        <dbReference type="Proteomes" id="UP001500051"/>
    </source>
</evidence>
<dbReference type="PANTHER" id="PTHR34580">
    <property type="match status" value="1"/>
</dbReference>
<feature type="domain" description="WCX" evidence="3">
    <location>
        <begin position="319"/>
        <end position="360"/>
    </location>
</feature>
<dbReference type="Pfam" id="PF13280">
    <property type="entry name" value="WYL"/>
    <property type="match status" value="1"/>
</dbReference>
<comment type="caution">
    <text evidence="4">The sequence shown here is derived from an EMBL/GenBank/DDBJ whole genome shotgun (WGS) entry which is preliminary data.</text>
</comment>
<evidence type="ECO:0000259" key="2">
    <source>
        <dbReference type="Pfam" id="PF13280"/>
    </source>
</evidence>
<accession>A0ABP7E4G3</accession>
<feature type="region of interest" description="Disordered" evidence="1">
    <location>
        <begin position="230"/>
        <end position="307"/>
    </location>
</feature>
<feature type="compositionally biased region" description="Basic and acidic residues" evidence="1">
    <location>
        <begin position="230"/>
        <end position="239"/>
    </location>
</feature>
<evidence type="ECO:0000256" key="1">
    <source>
        <dbReference type="SAM" id="MobiDB-lite"/>
    </source>
</evidence>
<feature type="domain" description="WYL" evidence="2">
    <location>
        <begin position="145"/>
        <end position="206"/>
    </location>
</feature>
<evidence type="ECO:0000259" key="3">
    <source>
        <dbReference type="Pfam" id="PF25583"/>
    </source>
</evidence>
<dbReference type="InterPro" id="IPR057727">
    <property type="entry name" value="WCX_dom"/>
</dbReference>
<dbReference type="Proteomes" id="UP001500051">
    <property type="component" value="Unassembled WGS sequence"/>
</dbReference>
<feature type="compositionally biased region" description="Basic and acidic residues" evidence="1">
    <location>
        <begin position="371"/>
        <end position="383"/>
    </location>
</feature>
<keyword evidence="5" id="KW-1185">Reference proteome</keyword>
<dbReference type="InterPro" id="IPR051534">
    <property type="entry name" value="CBASS_pafABC_assoc_protein"/>
</dbReference>
<feature type="compositionally biased region" description="Low complexity" evidence="1">
    <location>
        <begin position="273"/>
        <end position="303"/>
    </location>
</feature>
<sequence>MTSRKTERILNLTICLLVSGRYLPKSQIREAVEGYHDLSDSAFERTFERDKDELRALGVPIEVGSFDAFFDDEPGYRIKASEFELPPVELDADEAAVVGVAARVWQHASVAESTQSALAKLRAAGVEPDTSQLATLEPSVQAREEAFEPLWTAVLDRVRVSFTYRGTEKRTLEPWGMTASKGRWYVIGFDTDRQATRMFKLTRITDKPRRLSKVGAYEVPEDLDLRALARSLDPREPHRTATIAVRAGKGPTLRRQSRPAEDPGAGGAGNSLTGTAQTGTTQTGDSQTGDSQTGDSQTGDGQAVGTEVSGVRLPVGFEVLRVAYSDRHSLAEEVVRYGADAIVLDPPELRERVLDMLGRVAAGSLPAVDGSPDRELENERVSA</sequence>
<dbReference type="EMBL" id="BAAAYX010000014">
    <property type="protein sequence ID" value="GAA3713271.1"/>
    <property type="molecule type" value="Genomic_DNA"/>
</dbReference>
<dbReference type="PANTHER" id="PTHR34580:SF3">
    <property type="entry name" value="PROTEIN PAFB"/>
    <property type="match status" value="1"/>
</dbReference>
<protein>
    <submittedName>
        <fullName evidence="4">WYL domain-containing protein</fullName>
    </submittedName>
</protein>
<name>A0ABP7E4G3_9ACTN</name>
<proteinExistence type="predicted"/>
<dbReference type="Pfam" id="PF25583">
    <property type="entry name" value="WCX"/>
    <property type="match status" value="1"/>
</dbReference>
<organism evidence="4 5">
    <name type="scientific">Microlunatus aurantiacus</name>
    <dbReference type="NCBI Taxonomy" id="446786"/>
    <lineage>
        <taxon>Bacteria</taxon>
        <taxon>Bacillati</taxon>
        <taxon>Actinomycetota</taxon>
        <taxon>Actinomycetes</taxon>
        <taxon>Propionibacteriales</taxon>
        <taxon>Propionibacteriaceae</taxon>
        <taxon>Microlunatus</taxon>
    </lineage>
</organism>
<gene>
    <name evidence="4" type="ORF">GCM10022204_35450</name>
</gene>
<dbReference type="InterPro" id="IPR026881">
    <property type="entry name" value="WYL_dom"/>
</dbReference>